<reference evidence="8 9" key="1">
    <citation type="submission" date="2023-05" db="EMBL/GenBank/DDBJ databases">
        <title>Marinobacter albus sp. nov., a marine bacterium isolated from sand in a coastal intertidal zone of huludao.</title>
        <authorList>
            <person name="Deng T."/>
        </authorList>
    </citation>
    <scope>NUCLEOTIDE SEQUENCE [LARGE SCALE GENOMIC DNA]</scope>
    <source>
        <strain evidence="8 9">M216</strain>
    </source>
</reference>
<keyword evidence="3" id="KW-1003">Cell membrane</keyword>
<feature type="transmembrane region" description="Helical" evidence="7">
    <location>
        <begin position="139"/>
        <end position="158"/>
    </location>
</feature>
<keyword evidence="9" id="KW-1185">Reference proteome</keyword>
<feature type="transmembrane region" description="Helical" evidence="7">
    <location>
        <begin position="315"/>
        <end position="339"/>
    </location>
</feature>
<protein>
    <submittedName>
        <fullName evidence="8">Lipopolysaccharide biosynthesis protein</fullName>
    </submittedName>
</protein>
<feature type="transmembrane region" description="Helical" evidence="7">
    <location>
        <begin position="36"/>
        <end position="52"/>
    </location>
</feature>
<feature type="transmembrane region" description="Helical" evidence="7">
    <location>
        <begin position="441"/>
        <end position="463"/>
    </location>
</feature>
<comment type="similarity">
    <text evidence="2">Belongs to the polysaccharide synthase family.</text>
</comment>
<evidence type="ECO:0000256" key="1">
    <source>
        <dbReference type="ARBA" id="ARBA00004651"/>
    </source>
</evidence>
<accession>A0ABT7HBC3</accession>
<feature type="transmembrane region" description="Helical" evidence="7">
    <location>
        <begin position="6"/>
        <end position="27"/>
    </location>
</feature>
<feature type="transmembrane region" description="Helical" evidence="7">
    <location>
        <begin position="375"/>
        <end position="397"/>
    </location>
</feature>
<feature type="transmembrane region" description="Helical" evidence="7">
    <location>
        <begin position="286"/>
        <end position="309"/>
    </location>
</feature>
<feature type="transmembrane region" description="Helical" evidence="7">
    <location>
        <begin position="72"/>
        <end position="93"/>
    </location>
</feature>
<comment type="subcellular location">
    <subcellularLocation>
        <location evidence="1">Cell membrane</location>
        <topology evidence="1">Multi-pass membrane protein</topology>
    </subcellularLocation>
</comment>
<keyword evidence="4 7" id="KW-0812">Transmembrane</keyword>
<dbReference type="InterPro" id="IPR050833">
    <property type="entry name" value="Poly_Biosynth_Transport"/>
</dbReference>
<dbReference type="RefSeq" id="WP_285367674.1">
    <property type="nucleotide sequence ID" value="NZ_JASSQD010000001.1"/>
</dbReference>
<name>A0ABT7HBC3_9GAMM</name>
<dbReference type="Pfam" id="PF13440">
    <property type="entry name" value="Polysacc_synt_3"/>
    <property type="match status" value="1"/>
</dbReference>
<keyword evidence="5 7" id="KW-1133">Transmembrane helix</keyword>
<evidence type="ECO:0000256" key="7">
    <source>
        <dbReference type="SAM" id="Phobius"/>
    </source>
</evidence>
<dbReference type="PANTHER" id="PTHR30250">
    <property type="entry name" value="PST FAMILY PREDICTED COLANIC ACID TRANSPORTER"/>
    <property type="match status" value="1"/>
</dbReference>
<feature type="transmembrane region" description="Helical" evidence="7">
    <location>
        <begin position="248"/>
        <end position="265"/>
    </location>
</feature>
<feature type="transmembrane region" description="Helical" evidence="7">
    <location>
        <begin position="351"/>
        <end position="369"/>
    </location>
</feature>
<dbReference type="PANTHER" id="PTHR30250:SF10">
    <property type="entry name" value="LIPOPOLYSACCHARIDE BIOSYNTHESIS PROTEIN WZXC"/>
    <property type="match status" value="1"/>
</dbReference>
<evidence type="ECO:0000256" key="4">
    <source>
        <dbReference type="ARBA" id="ARBA00022692"/>
    </source>
</evidence>
<feature type="transmembrane region" description="Helical" evidence="7">
    <location>
        <begin position="409"/>
        <end position="429"/>
    </location>
</feature>
<feature type="transmembrane region" description="Helical" evidence="7">
    <location>
        <begin position="164"/>
        <end position="189"/>
    </location>
</feature>
<proteinExistence type="inferred from homology"/>
<keyword evidence="6 7" id="KW-0472">Membrane</keyword>
<dbReference type="EMBL" id="JASSQD010000001">
    <property type="protein sequence ID" value="MDK9557284.1"/>
    <property type="molecule type" value="Genomic_DNA"/>
</dbReference>
<evidence type="ECO:0000313" key="8">
    <source>
        <dbReference type="EMBL" id="MDK9557284.1"/>
    </source>
</evidence>
<gene>
    <name evidence="8" type="ORF">QQF73_06555</name>
</gene>
<comment type="caution">
    <text evidence="8">The sequence shown here is derived from an EMBL/GenBank/DDBJ whole genome shotgun (WGS) entry which is preliminary data.</text>
</comment>
<evidence type="ECO:0000256" key="3">
    <source>
        <dbReference type="ARBA" id="ARBA00022475"/>
    </source>
</evidence>
<organism evidence="8 9">
    <name type="scientific">Marinobacter albus</name>
    <dbReference type="NCBI Taxonomy" id="3030833"/>
    <lineage>
        <taxon>Bacteria</taxon>
        <taxon>Pseudomonadati</taxon>
        <taxon>Pseudomonadota</taxon>
        <taxon>Gammaproteobacteria</taxon>
        <taxon>Pseudomonadales</taxon>
        <taxon>Marinobacteraceae</taxon>
        <taxon>Marinobacter</taxon>
    </lineage>
</organism>
<evidence type="ECO:0000313" key="9">
    <source>
        <dbReference type="Proteomes" id="UP001223547"/>
    </source>
</evidence>
<sequence>MAARHYSWTAFNTFGGVVISFVGNVFIARQLTPEDYGLMAMLAIFIAIAMNFTESGFSDYLISTPEVDKKDYSTVFFHNIFVGLLFYGLLVLFSEEIASFYQHKELVGIVQVAGLGIVLKSASLAEMAKMRKHLEFKKIALVTLTANLLSIAAAYVLALEGYGYWALVFQIVFQAGFILVLVIVINRWLPDFSFSLTRYKKMRGFGNNMLASYLSNQLADNLYTVVIGKLYSAISLGFYAQAQKISMVAFRGLNSIVLTTSYSLVAKERDPLKRKEMYQRVLSQFLFVHFCFSFFVIGSASSLIILVYGEKWSGSILFLQLMILALLFQPLVTVNANIAKVENKTNVYRNLAFFRNGIIFFALLITYRFSIEIMLLGQIAAKYISAIVDVFVCGRYARFYTNEQLKVVINNLIAPISAFSLAAWSVTALNENWLQLISFSGVYLLVFLLVAIFLRNSTLYFYLNKLRRRFGNGL</sequence>
<dbReference type="Proteomes" id="UP001223547">
    <property type="component" value="Unassembled WGS sequence"/>
</dbReference>
<evidence type="ECO:0000256" key="6">
    <source>
        <dbReference type="ARBA" id="ARBA00023136"/>
    </source>
</evidence>
<evidence type="ECO:0000256" key="5">
    <source>
        <dbReference type="ARBA" id="ARBA00022989"/>
    </source>
</evidence>
<evidence type="ECO:0000256" key="2">
    <source>
        <dbReference type="ARBA" id="ARBA00007430"/>
    </source>
</evidence>
<dbReference type="CDD" id="cd13127">
    <property type="entry name" value="MATE_tuaB_like"/>
    <property type="match status" value="1"/>
</dbReference>